<dbReference type="Pfam" id="PF00078">
    <property type="entry name" value="RVT_1"/>
    <property type="match status" value="1"/>
</dbReference>
<gene>
    <name evidence="2" type="ORF">O181_040956</name>
</gene>
<dbReference type="InterPro" id="IPR000477">
    <property type="entry name" value="RT_dom"/>
</dbReference>
<proteinExistence type="predicted"/>
<evidence type="ECO:0000259" key="1">
    <source>
        <dbReference type="Pfam" id="PF00078"/>
    </source>
</evidence>
<protein>
    <recommendedName>
        <fullName evidence="1">Reverse transcriptase domain-containing protein</fullName>
    </recommendedName>
</protein>
<dbReference type="Proteomes" id="UP000765509">
    <property type="component" value="Unassembled WGS sequence"/>
</dbReference>
<keyword evidence="3" id="KW-1185">Reference proteome</keyword>
<dbReference type="OrthoDB" id="3271192at2759"/>
<dbReference type="AlphaFoldDB" id="A0A9Q3DCA7"/>
<dbReference type="EMBL" id="AVOT02016224">
    <property type="protein sequence ID" value="MBW0501241.1"/>
    <property type="molecule type" value="Genomic_DNA"/>
</dbReference>
<comment type="caution">
    <text evidence="2">The sequence shown here is derived from an EMBL/GenBank/DDBJ whole genome shotgun (WGS) entry which is preliminary data.</text>
</comment>
<dbReference type="InterPro" id="IPR043502">
    <property type="entry name" value="DNA/RNA_pol_sf"/>
</dbReference>
<organism evidence="2 3">
    <name type="scientific">Austropuccinia psidii MF-1</name>
    <dbReference type="NCBI Taxonomy" id="1389203"/>
    <lineage>
        <taxon>Eukaryota</taxon>
        <taxon>Fungi</taxon>
        <taxon>Dikarya</taxon>
        <taxon>Basidiomycota</taxon>
        <taxon>Pucciniomycotina</taxon>
        <taxon>Pucciniomycetes</taxon>
        <taxon>Pucciniales</taxon>
        <taxon>Sphaerophragmiaceae</taxon>
        <taxon>Austropuccinia</taxon>
    </lineage>
</organism>
<reference evidence="2" key="1">
    <citation type="submission" date="2021-03" db="EMBL/GenBank/DDBJ databases">
        <title>Draft genome sequence of rust myrtle Austropuccinia psidii MF-1, a brazilian biotype.</title>
        <authorList>
            <person name="Quecine M.C."/>
            <person name="Pachon D.M.R."/>
            <person name="Bonatelli M.L."/>
            <person name="Correr F.H."/>
            <person name="Franceschini L.M."/>
            <person name="Leite T.F."/>
            <person name="Margarido G.R.A."/>
            <person name="Almeida C.A."/>
            <person name="Ferrarezi J.A."/>
            <person name="Labate C.A."/>
        </authorList>
    </citation>
    <scope>NUCLEOTIDE SEQUENCE</scope>
    <source>
        <strain evidence="2">MF-1</strain>
    </source>
</reference>
<evidence type="ECO:0000313" key="2">
    <source>
        <dbReference type="EMBL" id="MBW0501241.1"/>
    </source>
</evidence>
<dbReference type="Gene3D" id="3.30.70.270">
    <property type="match status" value="1"/>
</dbReference>
<accession>A0A9Q3DCA7</accession>
<dbReference type="InterPro" id="IPR043128">
    <property type="entry name" value="Rev_trsase/Diguanyl_cyclase"/>
</dbReference>
<sequence length="108" mass="12795">MGIYEYTRIPFSIKYSPAQLQRMNSTIFQEEILDVWMVVNNDDIIIYSETWEDHVHYIDRELPKCTPINMKILLKKYHFGQQELLALGHKVSVLSLPIDRNKVSEILK</sequence>
<dbReference type="SUPFAM" id="SSF56672">
    <property type="entry name" value="DNA/RNA polymerases"/>
    <property type="match status" value="1"/>
</dbReference>
<name>A0A9Q3DCA7_9BASI</name>
<evidence type="ECO:0000313" key="3">
    <source>
        <dbReference type="Proteomes" id="UP000765509"/>
    </source>
</evidence>
<feature type="domain" description="Reverse transcriptase" evidence="1">
    <location>
        <begin position="2"/>
        <end position="91"/>
    </location>
</feature>